<feature type="transmembrane region" description="Helical" evidence="1">
    <location>
        <begin position="190"/>
        <end position="212"/>
    </location>
</feature>
<feature type="transmembrane region" description="Helical" evidence="1">
    <location>
        <begin position="127"/>
        <end position="145"/>
    </location>
</feature>
<comment type="caution">
    <text evidence="3">The sequence shown here is derived from an EMBL/GenBank/DDBJ whole genome shotgun (WGS) entry which is preliminary data.</text>
</comment>
<accession>A0ABQ8UCS9</accession>
<organism evidence="3 4">
    <name type="scientific">Paratrimastix pyriformis</name>
    <dbReference type="NCBI Taxonomy" id="342808"/>
    <lineage>
        <taxon>Eukaryota</taxon>
        <taxon>Metamonada</taxon>
        <taxon>Preaxostyla</taxon>
        <taxon>Paratrimastigidae</taxon>
        <taxon>Paratrimastix</taxon>
    </lineage>
</organism>
<name>A0ABQ8UCS9_9EUKA</name>
<feature type="transmembrane region" description="Helical" evidence="1">
    <location>
        <begin position="34"/>
        <end position="55"/>
    </location>
</feature>
<proteinExistence type="predicted"/>
<sequence>MATLTHRLWQFSATVMSFFSALLCAVQIAEEVEIDAIALTFALVFGAQLSVLFCVTRLPVALGPNSPTIAGGSKNAMFFFVPPFVVGGLAVLQCLDQWSPVPLVAWFLWAVLLFFLPPLLRAGLGEALVFLATGPLLTSFVFYSLTSHFAWLPFAIGIPCGLLSVAAFITSRYSNASRIDPTKRFRHVRLLFYATYAIQVVQAILILLSDLSDYGSEYLLQSRFFLPVLPLFVAFQHQKMLRRFRRGVQHEVASELICQSLVLFAILGALECLLCPLFFVV</sequence>
<feature type="transmembrane region" description="Helical" evidence="1">
    <location>
        <begin position="256"/>
        <end position="279"/>
    </location>
</feature>
<feature type="transmembrane region" description="Helical" evidence="1">
    <location>
        <begin position="151"/>
        <end position="169"/>
    </location>
</feature>
<evidence type="ECO:0000256" key="2">
    <source>
        <dbReference type="SAM" id="SignalP"/>
    </source>
</evidence>
<protein>
    <submittedName>
        <fullName evidence="3">Uncharacterized protein</fullName>
    </submittedName>
</protein>
<keyword evidence="1" id="KW-0812">Transmembrane</keyword>
<gene>
    <name evidence="3" type="ORF">PAPYR_9057</name>
</gene>
<dbReference type="EMBL" id="JAPMOS010000090">
    <property type="protein sequence ID" value="KAJ4455853.1"/>
    <property type="molecule type" value="Genomic_DNA"/>
</dbReference>
<evidence type="ECO:0000313" key="3">
    <source>
        <dbReference type="EMBL" id="KAJ4455853.1"/>
    </source>
</evidence>
<feature type="signal peptide" evidence="2">
    <location>
        <begin position="1"/>
        <end position="25"/>
    </location>
</feature>
<dbReference type="Proteomes" id="UP001141327">
    <property type="component" value="Unassembled WGS sequence"/>
</dbReference>
<keyword evidence="1" id="KW-0472">Membrane</keyword>
<feature type="transmembrane region" description="Helical" evidence="1">
    <location>
        <begin position="101"/>
        <end position="120"/>
    </location>
</feature>
<keyword evidence="1" id="KW-1133">Transmembrane helix</keyword>
<feature type="chain" id="PRO_5045481822" evidence="2">
    <location>
        <begin position="26"/>
        <end position="281"/>
    </location>
</feature>
<feature type="transmembrane region" description="Helical" evidence="1">
    <location>
        <begin position="218"/>
        <end position="235"/>
    </location>
</feature>
<feature type="transmembrane region" description="Helical" evidence="1">
    <location>
        <begin position="76"/>
        <end position="95"/>
    </location>
</feature>
<keyword evidence="4" id="KW-1185">Reference proteome</keyword>
<keyword evidence="2" id="KW-0732">Signal</keyword>
<evidence type="ECO:0000256" key="1">
    <source>
        <dbReference type="SAM" id="Phobius"/>
    </source>
</evidence>
<evidence type="ECO:0000313" key="4">
    <source>
        <dbReference type="Proteomes" id="UP001141327"/>
    </source>
</evidence>
<reference evidence="3" key="1">
    <citation type="journal article" date="2022" name="bioRxiv">
        <title>Genomics of Preaxostyla Flagellates Illuminates Evolutionary Transitions and the Path Towards Mitochondrial Loss.</title>
        <authorList>
            <person name="Novak L.V.F."/>
            <person name="Treitli S.C."/>
            <person name="Pyrih J."/>
            <person name="Halakuc P."/>
            <person name="Pipaliya S.V."/>
            <person name="Vacek V."/>
            <person name="Brzon O."/>
            <person name="Soukal P."/>
            <person name="Eme L."/>
            <person name="Dacks J.B."/>
            <person name="Karnkowska A."/>
            <person name="Elias M."/>
            <person name="Hampl V."/>
        </authorList>
    </citation>
    <scope>NUCLEOTIDE SEQUENCE</scope>
    <source>
        <strain evidence="3">RCP-MX</strain>
    </source>
</reference>